<dbReference type="PANTHER" id="PTHR31157">
    <property type="entry name" value="SCP DOMAIN-CONTAINING PROTEIN"/>
    <property type="match status" value="1"/>
</dbReference>
<keyword evidence="4" id="KW-1185">Reference proteome</keyword>
<organism evidence="3 4">
    <name type="scientific">Fuscibacter oryzae</name>
    <dbReference type="NCBI Taxonomy" id="2803939"/>
    <lineage>
        <taxon>Bacteria</taxon>
        <taxon>Pseudomonadati</taxon>
        <taxon>Pseudomonadota</taxon>
        <taxon>Alphaproteobacteria</taxon>
        <taxon>Rhodobacterales</taxon>
        <taxon>Paracoccaceae</taxon>
        <taxon>Fuscibacter</taxon>
    </lineage>
</organism>
<accession>A0A8J7MTK3</accession>
<dbReference type="Gene3D" id="3.40.33.10">
    <property type="entry name" value="CAP"/>
    <property type="match status" value="1"/>
</dbReference>
<dbReference type="InterPro" id="IPR035940">
    <property type="entry name" value="CAP_sf"/>
</dbReference>
<name>A0A8J7MTK3_9RHOB</name>
<feature type="chain" id="PRO_5035203929" evidence="1">
    <location>
        <begin position="22"/>
        <end position="161"/>
    </location>
</feature>
<feature type="signal peptide" evidence="1">
    <location>
        <begin position="1"/>
        <end position="21"/>
    </location>
</feature>
<evidence type="ECO:0000313" key="3">
    <source>
        <dbReference type="EMBL" id="MBL4928133.1"/>
    </source>
</evidence>
<evidence type="ECO:0000256" key="1">
    <source>
        <dbReference type="SAM" id="SignalP"/>
    </source>
</evidence>
<dbReference type="SUPFAM" id="SSF55797">
    <property type="entry name" value="PR-1-like"/>
    <property type="match status" value="1"/>
</dbReference>
<evidence type="ECO:0000259" key="2">
    <source>
        <dbReference type="Pfam" id="PF00188"/>
    </source>
</evidence>
<reference evidence="3" key="1">
    <citation type="submission" date="2021-01" db="EMBL/GenBank/DDBJ databases">
        <title>Genome seq and assembly of Tabrizicola sp. KVB23.</title>
        <authorList>
            <person name="Chhetri G."/>
        </authorList>
    </citation>
    <scope>NUCLEOTIDE SEQUENCE</scope>
    <source>
        <strain evidence="3">KVB23</strain>
    </source>
</reference>
<sequence>MKRVGTAILSAALMVASLPLAAMTTQESEVLDLINQERARHGCGALSVNARLTAAAEGHAVAMATKNFFGHKGPNGSTLRSRTNHAGYRGGSLAENIAAGWSTPQKTVSEWMASSGHRRNILTCKYRETGIAMVYDPNDAPIPGQPSHPMKYYWVQVFGKK</sequence>
<dbReference type="AlphaFoldDB" id="A0A8J7MTK3"/>
<proteinExistence type="predicted"/>
<dbReference type="CDD" id="cd05379">
    <property type="entry name" value="CAP_bacterial"/>
    <property type="match status" value="1"/>
</dbReference>
<dbReference type="PANTHER" id="PTHR31157:SF1">
    <property type="entry name" value="SCP DOMAIN-CONTAINING PROTEIN"/>
    <property type="match status" value="1"/>
</dbReference>
<evidence type="ECO:0000313" key="4">
    <source>
        <dbReference type="Proteomes" id="UP000619033"/>
    </source>
</evidence>
<gene>
    <name evidence="3" type="ORF">JI744_08465</name>
</gene>
<protein>
    <submittedName>
        <fullName evidence="3">CAP domain-containing protein</fullName>
    </submittedName>
</protein>
<dbReference type="Pfam" id="PF00188">
    <property type="entry name" value="CAP"/>
    <property type="match status" value="1"/>
</dbReference>
<dbReference type="Proteomes" id="UP000619033">
    <property type="component" value="Unassembled WGS sequence"/>
</dbReference>
<feature type="domain" description="SCP" evidence="2">
    <location>
        <begin position="31"/>
        <end position="158"/>
    </location>
</feature>
<dbReference type="EMBL" id="JAESVP010000004">
    <property type="protein sequence ID" value="MBL4928133.1"/>
    <property type="molecule type" value="Genomic_DNA"/>
</dbReference>
<comment type="caution">
    <text evidence="3">The sequence shown here is derived from an EMBL/GenBank/DDBJ whole genome shotgun (WGS) entry which is preliminary data.</text>
</comment>
<dbReference type="InterPro" id="IPR014044">
    <property type="entry name" value="CAP_dom"/>
</dbReference>
<keyword evidence="1" id="KW-0732">Signal</keyword>